<dbReference type="GO" id="GO:0008527">
    <property type="term" value="F:taste receptor activity"/>
    <property type="evidence" value="ECO:0007669"/>
    <property type="project" value="InterPro"/>
</dbReference>
<keyword evidence="1" id="KW-0812">Transmembrane</keyword>
<dbReference type="Proteomes" id="UP000887013">
    <property type="component" value="Unassembled WGS sequence"/>
</dbReference>
<dbReference type="GO" id="GO:0016020">
    <property type="term" value="C:membrane"/>
    <property type="evidence" value="ECO:0007669"/>
    <property type="project" value="InterPro"/>
</dbReference>
<organism evidence="2 3">
    <name type="scientific">Nephila pilipes</name>
    <name type="common">Giant wood spider</name>
    <name type="synonym">Nephila maculata</name>
    <dbReference type="NCBI Taxonomy" id="299642"/>
    <lineage>
        <taxon>Eukaryota</taxon>
        <taxon>Metazoa</taxon>
        <taxon>Ecdysozoa</taxon>
        <taxon>Arthropoda</taxon>
        <taxon>Chelicerata</taxon>
        <taxon>Arachnida</taxon>
        <taxon>Araneae</taxon>
        <taxon>Araneomorphae</taxon>
        <taxon>Entelegynae</taxon>
        <taxon>Araneoidea</taxon>
        <taxon>Nephilidae</taxon>
        <taxon>Nephila</taxon>
    </lineage>
</organism>
<name>A0A8X6UQX8_NEPPI</name>
<feature type="transmembrane region" description="Helical" evidence="1">
    <location>
        <begin position="78"/>
        <end position="100"/>
    </location>
</feature>
<dbReference type="AlphaFoldDB" id="A0A8X6UQX8"/>
<reference evidence="2" key="1">
    <citation type="submission" date="2020-08" db="EMBL/GenBank/DDBJ databases">
        <title>Multicomponent nature underlies the extraordinary mechanical properties of spider dragline silk.</title>
        <authorList>
            <person name="Kono N."/>
            <person name="Nakamura H."/>
            <person name="Mori M."/>
            <person name="Yoshida Y."/>
            <person name="Ohtoshi R."/>
            <person name="Malay A.D."/>
            <person name="Moran D.A.P."/>
            <person name="Tomita M."/>
            <person name="Numata K."/>
            <person name="Arakawa K."/>
        </authorList>
    </citation>
    <scope>NUCLEOTIDE SEQUENCE</scope>
</reference>
<feature type="transmembrane region" description="Helical" evidence="1">
    <location>
        <begin position="147"/>
        <end position="166"/>
    </location>
</feature>
<evidence type="ECO:0000313" key="3">
    <source>
        <dbReference type="Proteomes" id="UP000887013"/>
    </source>
</evidence>
<gene>
    <name evidence="2" type="primary">AVEN_187591_1</name>
    <name evidence="2" type="ORF">NPIL_483731</name>
</gene>
<protein>
    <recommendedName>
        <fullName evidence="4">Gustatory receptor</fullName>
    </recommendedName>
</protein>
<comment type="caution">
    <text evidence="2">The sequence shown here is derived from an EMBL/GenBank/DDBJ whole genome shotgun (WGS) entry which is preliminary data.</text>
</comment>
<accession>A0A8X6UQX8</accession>
<dbReference type="Pfam" id="PF06151">
    <property type="entry name" value="Trehalose_recp"/>
    <property type="match status" value="1"/>
</dbReference>
<keyword evidence="3" id="KW-1185">Reference proteome</keyword>
<proteinExistence type="predicted"/>
<keyword evidence="1" id="KW-1133">Transmembrane helix</keyword>
<feature type="transmembrane region" description="Helical" evidence="1">
    <location>
        <begin position="178"/>
        <end position="201"/>
    </location>
</feature>
<evidence type="ECO:0000313" key="2">
    <source>
        <dbReference type="EMBL" id="GFU40870.1"/>
    </source>
</evidence>
<dbReference type="InterPro" id="IPR009318">
    <property type="entry name" value="Gustatory_rcpt"/>
</dbReference>
<feature type="transmembrane region" description="Helical" evidence="1">
    <location>
        <begin position="261"/>
        <end position="280"/>
    </location>
</feature>
<evidence type="ECO:0008006" key="4">
    <source>
        <dbReference type="Google" id="ProtNLM"/>
    </source>
</evidence>
<keyword evidence="1" id="KW-0472">Membrane</keyword>
<dbReference type="OrthoDB" id="6419937at2759"/>
<dbReference type="EMBL" id="BMAW01035729">
    <property type="protein sequence ID" value="GFU40870.1"/>
    <property type="molecule type" value="Genomic_DNA"/>
</dbReference>
<sequence length="284" mass="32073">MEGLMIYPQKNNRSLKIMVLCFCVFVCLNTLFNVIRICLEPAIVLNLQTISTFGLINKDNIGMNLSKIGEMILKIIGGSFNTIFFSFPPALAVTLFLVYLQMRNLLKDYLKKLQILICEDNITINLRSFLRDFTKVVELIKTVNDTLSSTTFALVAFWTTGIFYNLSKILYGNPFTDILSFVSSSCNTINYTIHFLIFVVLSSEIPKSVAEMKSVILQGSESLFFDEQKSSSISLLALKLENFKEQVAITGLGLFKLERSVILICLGSGISYELLILQLMERNK</sequence>
<feature type="transmembrane region" description="Helical" evidence="1">
    <location>
        <begin position="15"/>
        <end position="35"/>
    </location>
</feature>
<evidence type="ECO:0000256" key="1">
    <source>
        <dbReference type="SAM" id="Phobius"/>
    </source>
</evidence>